<dbReference type="Proteomes" id="UP000694568">
    <property type="component" value="Unplaced"/>
</dbReference>
<dbReference type="PANTHER" id="PTHR46609:SF7">
    <property type="match status" value="1"/>
</dbReference>
<evidence type="ECO:0000313" key="3">
    <source>
        <dbReference type="Proteomes" id="UP000694568"/>
    </source>
</evidence>
<dbReference type="InterPro" id="IPR051703">
    <property type="entry name" value="NF-kappa-B_Signaling_Reg"/>
</dbReference>
<dbReference type="CDD" id="cd22343">
    <property type="entry name" value="PDDEXK_lambda_exonuclease-like"/>
    <property type="match status" value="1"/>
</dbReference>
<dbReference type="Ensembl" id="ENSSLUT00000040224.1">
    <property type="protein sequence ID" value="ENSSLUP00000038984.1"/>
    <property type="gene ID" value="ENSSLUG00000017420.1"/>
</dbReference>
<evidence type="ECO:0000259" key="1">
    <source>
        <dbReference type="Pfam" id="PF09588"/>
    </source>
</evidence>
<dbReference type="GO" id="GO:0006281">
    <property type="term" value="P:DNA repair"/>
    <property type="evidence" value="ECO:0007669"/>
    <property type="project" value="UniProtKB-ARBA"/>
</dbReference>
<protein>
    <recommendedName>
        <fullName evidence="1">YqaJ viral recombinase domain-containing protein</fullName>
    </recommendedName>
</protein>
<dbReference type="InterPro" id="IPR019080">
    <property type="entry name" value="YqaJ_viral_recombinase"/>
</dbReference>
<dbReference type="PANTHER" id="PTHR46609">
    <property type="entry name" value="EXONUCLEASE, PHAGE-TYPE/RECB, C-TERMINAL DOMAIN-CONTAINING PROTEIN"/>
    <property type="match status" value="1"/>
</dbReference>
<sequence>MSLQTDWGYVETHYAQQGVKPGPVDRMVAPIVCSMAISGDILLTNSSLGMVQSGSPLSYQQPSTACSFVTTEREQRHLQGLQVSWDMAHKYESATREQSSCTEWHQLRRPRVTASHFREVCHVSEKSEDGLVHRILQGTRQTAAMRRGLELEADAIWEYCQTKRVNHYPCGFVIHPDAPWLGASPDGLVFDPSESVQFGLIEMKCPNLKSYVDCTYLKMKSGNLELKKSHAYYWQVQGQVLITGLTWCDFVISAEDDLLIQRIYRDSDVCKVIREKIDRFYFYVYMAKCITDVGRIETEDGMGFHLTSPSILNPVMFLY</sequence>
<accession>A0A8D0D4Y5</accession>
<dbReference type="GeneTree" id="ENSGT01030000234959"/>
<proteinExistence type="predicted"/>
<name>A0A8D0D4Y5_SANLU</name>
<dbReference type="SUPFAM" id="SSF52980">
    <property type="entry name" value="Restriction endonuclease-like"/>
    <property type="match status" value="1"/>
</dbReference>
<feature type="domain" description="YqaJ viral recombinase" evidence="1">
    <location>
        <begin position="103"/>
        <end position="245"/>
    </location>
</feature>
<dbReference type="Gene3D" id="3.90.320.10">
    <property type="match status" value="1"/>
</dbReference>
<reference evidence="2" key="2">
    <citation type="submission" date="2025-09" db="UniProtKB">
        <authorList>
            <consortium name="Ensembl"/>
        </authorList>
    </citation>
    <scope>IDENTIFICATION</scope>
</reference>
<dbReference type="Pfam" id="PF09588">
    <property type="entry name" value="YqaJ"/>
    <property type="match status" value="1"/>
</dbReference>
<reference evidence="2" key="1">
    <citation type="submission" date="2025-08" db="UniProtKB">
        <authorList>
            <consortium name="Ensembl"/>
        </authorList>
    </citation>
    <scope>IDENTIFICATION</scope>
</reference>
<dbReference type="InterPro" id="IPR011604">
    <property type="entry name" value="PDDEXK-like_dom_sf"/>
</dbReference>
<dbReference type="AlphaFoldDB" id="A0A8D0D4Y5"/>
<keyword evidence="3" id="KW-1185">Reference proteome</keyword>
<dbReference type="InterPro" id="IPR011335">
    <property type="entry name" value="Restrct_endonuc-II-like"/>
</dbReference>
<organism evidence="2 3">
    <name type="scientific">Sander lucioperca</name>
    <name type="common">Pike-perch</name>
    <name type="synonym">Perca lucioperca</name>
    <dbReference type="NCBI Taxonomy" id="283035"/>
    <lineage>
        <taxon>Eukaryota</taxon>
        <taxon>Metazoa</taxon>
        <taxon>Chordata</taxon>
        <taxon>Craniata</taxon>
        <taxon>Vertebrata</taxon>
        <taxon>Euteleostomi</taxon>
        <taxon>Actinopterygii</taxon>
        <taxon>Neopterygii</taxon>
        <taxon>Teleostei</taxon>
        <taxon>Neoteleostei</taxon>
        <taxon>Acanthomorphata</taxon>
        <taxon>Eupercaria</taxon>
        <taxon>Perciformes</taxon>
        <taxon>Percoidei</taxon>
        <taxon>Percidae</taxon>
        <taxon>Luciopercinae</taxon>
        <taxon>Sander</taxon>
    </lineage>
</organism>
<evidence type="ECO:0000313" key="2">
    <source>
        <dbReference type="Ensembl" id="ENSSLUP00000038984.1"/>
    </source>
</evidence>